<feature type="domain" description="Core-binding (CB)" evidence="8">
    <location>
        <begin position="59"/>
        <end position="143"/>
    </location>
</feature>
<dbReference type="InterPro" id="IPR044068">
    <property type="entry name" value="CB"/>
</dbReference>
<keyword evidence="3 5" id="KW-0238">DNA-binding</keyword>
<keyword evidence="2" id="KW-0229">DNA integration</keyword>
<reference evidence="9 10" key="1">
    <citation type="submission" date="2018-08" db="EMBL/GenBank/DDBJ databases">
        <title>Recombination of ecologically and evolutionarily significant loci maintains genetic cohesion in the Pseudomonas syringae species complex.</title>
        <authorList>
            <person name="Dillon M."/>
            <person name="Thakur S."/>
            <person name="Almeida R.N.D."/>
            <person name="Weir B.S."/>
            <person name="Guttman D.S."/>
        </authorList>
    </citation>
    <scope>NUCLEOTIDE SEQUENCE [LARGE SCALE GENOMIC DNA]</scope>
    <source>
        <strain evidence="9 10">ICMP 15203</strain>
    </source>
</reference>
<dbReference type="GO" id="GO:0007059">
    <property type="term" value="P:chromosome segregation"/>
    <property type="evidence" value="ECO:0007669"/>
    <property type="project" value="UniProtKB-KW"/>
</dbReference>
<evidence type="ECO:0000259" key="7">
    <source>
        <dbReference type="PROSITE" id="PS51898"/>
    </source>
</evidence>
<dbReference type="PROSITE" id="PS51898">
    <property type="entry name" value="TYR_RECOMBINASE"/>
    <property type="match status" value="1"/>
</dbReference>
<evidence type="ECO:0000256" key="1">
    <source>
        <dbReference type="ARBA" id="ARBA00022829"/>
    </source>
</evidence>
<feature type="domain" description="Tyr recombinase" evidence="7">
    <location>
        <begin position="168"/>
        <end position="356"/>
    </location>
</feature>
<evidence type="ECO:0000313" key="10">
    <source>
        <dbReference type="Proteomes" id="UP000270524"/>
    </source>
</evidence>
<dbReference type="AlphaFoldDB" id="A0A3M3S172"/>
<evidence type="ECO:0000256" key="5">
    <source>
        <dbReference type="PROSITE-ProRule" id="PRU01248"/>
    </source>
</evidence>
<sequence length="360" mass="41146">MSRGCSRFIGRDETETAPGMNQRCRSRSPARVPEKALLHMPEDPHTDLPKSVVSPFALPDVNKPLRLYLDRLAPSSRLTMTYVLQDAADRLGMADVDIHDIPWHTLQPGHVTALVATLREDDYAPNTTSLYVNAIRGVMNEAWRHDLITHDQLLKIRSIKPVSGTRLAKGRNIRRTLIRELMETCAADPRPQGRRDAAIIAILYGSGMRKSESVNLDLAQIDFAERSLRVLGKGNKQLIKYAPEWAFRALNDWLELRRSCLQPGQGDDPFLFNRIRRGSHITRERITKHAIYFIAKQRGREVGVNIMPHDFRRSFITRVIEEYDLSIAQKLAHHTHISTTASYDMRSENERRNVVDGFEL</sequence>
<dbReference type="InterPro" id="IPR010998">
    <property type="entry name" value="Integrase_recombinase_N"/>
</dbReference>
<dbReference type="EMBL" id="RBPJ01000049">
    <property type="protein sequence ID" value="RMO02446.1"/>
    <property type="molecule type" value="Genomic_DNA"/>
</dbReference>
<feature type="region of interest" description="Disordered" evidence="6">
    <location>
        <begin position="1"/>
        <end position="31"/>
    </location>
</feature>
<dbReference type="InterPro" id="IPR002104">
    <property type="entry name" value="Integrase_catalytic"/>
</dbReference>
<accession>A0A3M3S172</accession>
<organism evidence="9 10">
    <name type="scientific">Pseudomonas cannabina</name>
    <dbReference type="NCBI Taxonomy" id="86840"/>
    <lineage>
        <taxon>Bacteria</taxon>
        <taxon>Pseudomonadati</taxon>
        <taxon>Pseudomonadota</taxon>
        <taxon>Gammaproteobacteria</taxon>
        <taxon>Pseudomonadales</taxon>
        <taxon>Pseudomonadaceae</taxon>
        <taxon>Pseudomonas</taxon>
    </lineage>
</organism>
<evidence type="ECO:0000256" key="3">
    <source>
        <dbReference type="ARBA" id="ARBA00023125"/>
    </source>
</evidence>
<dbReference type="InterPro" id="IPR050090">
    <property type="entry name" value="Tyrosine_recombinase_XerCD"/>
</dbReference>
<keyword evidence="4" id="KW-0233">DNA recombination</keyword>
<dbReference type="GO" id="GO:0006310">
    <property type="term" value="P:DNA recombination"/>
    <property type="evidence" value="ECO:0007669"/>
    <property type="project" value="UniProtKB-KW"/>
</dbReference>
<dbReference type="Proteomes" id="UP000270524">
    <property type="component" value="Unassembled WGS sequence"/>
</dbReference>
<evidence type="ECO:0000256" key="2">
    <source>
        <dbReference type="ARBA" id="ARBA00022908"/>
    </source>
</evidence>
<dbReference type="InterPro" id="IPR011010">
    <property type="entry name" value="DNA_brk_join_enz"/>
</dbReference>
<keyword evidence="1" id="KW-0159">Chromosome partition</keyword>
<evidence type="ECO:0000313" key="9">
    <source>
        <dbReference type="EMBL" id="RMO02446.1"/>
    </source>
</evidence>
<evidence type="ECO:0000256" key="4">
    <source>
        <dbReference type="ARBA" id="ARBA00023172"/>
    </source>
</evidence>
<proteinExistence type="predicted"/>
<dbReference type="GO" id="GO:0015074">
    <property type="term" value="P:DNA integration"/>
    <property type="evidence" value="ECO:0007669"/>
    <property type="project" value="UniProtKB-KW"/>
</dbReference>
<dbReference type="SUPFAM" id="SSF56349">
    <property type="entry name" value="DNA breaking-rejoining enzymes"/>
    <property type="match status" value="1"/>
</dbReference>
<name>A0A3M3S172_PSECA</name>
<dbReference type="Gene3D" id="1.10.443.10">
    <property type="entry name" value="Intergrase catalytic core"/>
    <property type="match status" value="1"/>
</dbReference>
<dbReference type="InterPro" id="IPR013762">
    <property type="entry name" value="Integrase-like_cat_sf"/>
</dbReference>
<gene>
    <name evidence="9" type="ORF">ALQ51_04582</name>
</gene>
<comment type="caution">
    <text evidence="9">The sequence shown here is derived from an EMBL/GenBank/DDBJ whole genome shotgun (WGS) entry which is preliminary data.</text>
</comment>
<dbReference type="PANTHER" id="PTHR30349:SF81">
    <property type="entry name" value="TYROSINE RECOMBINASE XERC"/>
    <property type="match status" value="1"/>
</dbReference>
<dbReference type="PROSITE" id="PS51900">
    <property type="entry name" value="CB"/>
    <property type="match status" value="1"/>
</dbReference>
<dbReference type="Gene3D" id="1.10.150.130">
    <property type="match status" value="1"/>
</dbReference>
<evidence type="ECO:0000259" key="8">
    <source>
        <dbReference type="PROSITE" id="PS51900"/>
    </source>
</evidence>
<evidence type="ECO:0000256" key="6">
    <source>
        <dbReference type="SAM" id="MobiDB-lite"/>
    </source>
</evidence>
<dbReference type="GO" id="GO:0003677">
    <property type="term" value="F:DNA binding"/>
    <property type="evidence" value="ECO:0007669"/>
    <property type="project" value="UniProtKB-UniRule"/>
</dbReference>
<protein>
    <submittedName>
        <fullName evidence="9">Site-specific recombinase, phage integrase protein</fullName>
    </submittedName>
</protein>
<dbReference type="PANTHER" id="PTHR30349">
    <property type="entry name" value="PHAGE INTEGRASE-RELATED"/>
    <property type="match status" value="1"/>
</dbReference>
<dbReference type="Pfam" id="PF00589">
    <property type="entry name" value="Phage_integrase"/>
    <property type="match status" value="1"/>
</dbReference>